<name>A0ABV8WTW0_9BACI</name>
<proteinExistence type="predicted"/>
<sequence length="530" mass="60671">MNWIDRTIAWVSPERGLKRMHAKQKMNLIGHGAGYGSHGASSKKKSLMGWLTRQGSVIEDVEYNIPKLRERSRDLYMGAPLATGALKTIRTNVIGSGLKLNSQIDYEYLGMTQEEADNWETRTEREFNLWAESLHCDAQRMNNFYELQQLAFLSWLMSGDSFTLLPYIERPNMPYDLRVQIVESDRVCNPRNSPFMDKDHKILNGVEINKRGEVVAYHIAQNHPNSISYSKNEWKRVRKFGAKTGRHNVIHLMESERPEQRRGVPILAPVIESLKQLSRYSEAELMAAVVSGMYTVFITTNDDKSDGQLPELYDGEEQVDPYDENSYELGNGAMVQLGEGEDVKEANPGRPNQAFDGFVTSICRQIGSAIEVLYELLLKHFTSSYSASRAALLEAWKMFKMRRTWMSNDFCQPIYEEWLAEAVAKGRINAPGFFEDPLAKKAYAQSEWNGPSQGQLDPLKEVNAAARRVEEGFSTRTRETIEFGNGDFFRNHTLRVVEERMRRRDGLASTDESYVEEDPDQTDQQERRGN</sequence>
<gene>
    <name evidence="2" type="ORF">ACFOY7_09490</name>
</gene>
<feature type="region of interest" description="Disordered" evidence="1">
    <location>
        <begin position="500"/>
        <end position="530"/>
    </location>
</feature>
<evidence type="ECO:0000256" key="1">
    <source>
        <dbReference type="SAM" id="MobiDB-lite"/>
    </source>
</evidence>
<dbReference type="EMBL" id="JBHSDT010000004">
    <property type="protein sequence ID" value="MFC4403310.1"/>
    <property type="molecule type" value="Genomic_DNA"/>
</dbReference>
<dbReference type="RefSeq" id="WP_390251721.1">
    <property type="nucleotide sequence ID" value="NZ_JBHSDT010000004.1"/>
</dbReference>
<reference evidence="3" key="1">
    <citation type="journal article" date="2019" name="Int. J. Syst. Evol. Microbiol.">
        <title>The Global Catalogue of Microorganisms (GCM) 10K type strain sequencing project: providing services to taxonomists for standard genome sequencing and annotation.</title>
        <authorList>
            <consortium name="The Broad Institute Genomics Platform"/>
            <consortium name="The Broad Institute Genome Sequencing Center for Infectious Disease"/>
            <person name="Wu L."/>
            <person name="Ma J."/>
        </authorList>
    </citation>
    <scope>NUCLEOTIDE SEQUENCE [LARGE SCALE GENOMIC DNA]</scope>
    <source>
        <strain evidence="3">CCUG 37865</strain>
    </source>
</reference>
<evidence type="ECO:0000313" key="3">
    <source>
        <dbReference type="Proteomes" id="UP001595882"/>
    </source>
</evidence>
<dbReference type="NCBIfam" id="TIGR01539">
    <property type="entry name" value="portal_lambda"/>
    <property type="match status" value="1"/>
</dbReference>
<protein>
    <submittedName>
        <fullName evidence="2">Phage portal protein</fullName>
    </submittedName>
</protein>
<dbReference type="Pfam" id="PF05136">
    <property type="entry name" value="Phage_portal_2"/>
    <property type="match status" value="1"/>
</dbReference>
<feature type="compositionally biased region" description="Acidic residues" evidence="1">
    <location>
        <begin position="513"/>
        <end position="523"/>
    </location>
</feature>
<comment type="caution">
    <text evidence="2">The sequence shown here is derived from an EMBL/GenBank/DDBJ whole genome shotgun (WGS) entry which is preliminary data.</text>
</comment>
<accession>A0ABV8WTW0</accession>
<dbReference type="InterPro" id="IPR006429">
    <property type="entry name" value="Phage_lambda_portal"/>
</dbReference>
<evidence type="ECO:0000313" key="2">
    <source>
        <dbReference type="EMBL" id="MFC4403310.1"/>
    </source>
</evidence>
<keyword evidence="3" id="KW-1185">Reference proteome</keyword>
<organism evidence="2 3">
    <name type="scientific">Gracilibacillus xinjiangensis</name>
    <dbReference type="NCBI Taxonomy" id="1193282"/>
    <lineage>
        <taxon>Bacteria</taxon>
        <taxon>Bacillati</taxon>
        <taxon>Bacillota</taxon>
        <taxon>Bacilli</taxon>
        <taxon>Bacillales</taxon>
        <taxon>Bacillaceae</taxon>
        <taxon>Gracilibacillus</taxon>
    </lineage>
</organism>
<dbReference type="Proteomes" id="UP001595882">
    <property type="component" value="Unassembled WGS sequence"/>
</dbReference>